<dbReference type="AlphaFoldDB" id="A0A9D4RHY1"/>
<reference evidence="2" key="2">
    <citation type="submission" date="2020-11" db="EMBL/GenBank/DDBJ databases">
        <authorList>
            <person name="McCartney M.A."/>
            <person name="Auch B."/>
            <person name="Kono T."/>
            <person name="Mallez S."/>
            <person name="Becker A."/>
            <person name="Gohl D.M."/>
            <person name="Silverstein K.A.T."/>
            <person name="Koren S."/>
            <person name="Bechman K.B."/>
            <person name="Herman A."/>
            <person name="Abrahante J.E."/>
            <person name="Garbe J."/>
        </authorList>
    </citation>
    <scope>NUCLEOTIDE SEQUENCE</scope>
    <source>
        <strain evidence="2">Duluth1</strain>
        <tissue evidence="2">Whole animal</tissue>
    </source>
</reference>
<feature type="region of interest" description="Disordered" evidence="1">
    <location>
        <begin position="29"/>
        <end position="75"/>
    </location>
</feature>
<sequence length="75" mass="8358">MASDPTVGKINALMALSKPHWKRLQSTQTLGNYPQWTAQPGARPSTKAPIRKKRTEQLPQGRIAKPEKPMLPTLL</sequence>
<organism evidence="2 3">
    <name type="scientific">Dreissena polymorpha</name>
    <name type="common">Zebra mussel</name>
    <name type="synonym">Mytilus polymorpha</name>
    <dbReference type="NCBI Taxonomy" id="45954"/>
    <lineage>
        <taxon>Eukaryota</taxon>
        <taxon>Metazoa</taxon>
        <taxon>Spiralia</taxon>
        <taxon>Lophotrochozoa</taxon>
        <taxon>Mollusca</taxon>
        <taxon>Bivalvia</taxon>
        <taxon>Autobranchia</taxon>
        <taxon>Heteroconchia</taxon>
        <taxon>Euheterodonta</taxon>
        <taxon>Imparidentia</taxon>
        <taxon>Neoheterodontei</taxon>
        <taxon>Myida</taxon>
        <taxon>Dreissenoidea</taxon>
        <taxon>Dreissenidae</taxon>
        <taxon>Dreissena</taxon>
    </lineage>
</organism>
<accession>A0A9D4RHY1</accession>
<dbReference type="EMBL" id="JAIWYP010000002">
    <property type="protein sequence ID" value="KAH3869251.1"/>
    <property type="molecule type" value="Genomic_DNA"/>
</dbReference>
<dbReference type="Proteomes" id="UP000828390">
    <property type="component" value="Unassembled WGS sequence"/>
</dbReference>
<feature type="compositionally biased region" description="Polar residues" evidence="1">
    <location>
        <begin position="29"/>
        <end position="38"/>
    </location>
</feature>
<reference evidence="2" key="1">
    <citation type="journal article" date="2019" name="bioRxiv">
        <title>The Genome of the Zebra Mussel, Dreissena polymorpha: A Resource for Invasive Species Research.</title>
        <authorList>
            <person name="McCartney M.A."/>
            <person name="Auch B."/>
            <person name="Kono T."/>
            <person name="Mallez S."/>
            <person name="Zhang Y."/>
            <person name="Obille A."/>
            <person name="Becker A."/>
            <person name="Abrahante J.E."/>
            <person name="Garbe J."/>
            <person name="Badalamenti J.P."/>
            <person name="Herman A."/>
            <person name="Mangelson H."/>
            <person name="Liachko I."/>
            <person name="Sullivan S."/>
            <person name="Sone E.D."/>
            <person name="Koren S."/>
            <person name="Silverstein K.A.T."/>
            <person name="Beckman K.B."/>
            <person name="Gohl D.M."/>
        </authorList>
    </citation>
    <scope>NUCLEOTIDE SEQUENCE</scope>
    <source>
        <strain evidence="2">Duluth1</strain>
        <tissue evidence="2">Whole animal</tissue>
    </source>
</reference>
<keyword evidence="3" id="KW-1185">Reference proteome</keyword>
<protein>
    <submittedName>
        <fullName evidence="2">Uncharacterized protein</fullName>
    </submittedName>
</protein>
<evidence type="ECO:0000256" key="1">
    <source>
        <dbReference type="SAM" id="MobiDB-lite"/>
    </source>
</evidence>
<evidence type="ECO:0000313" key="2">
    <source>
        <dbReference type="EMBL" id="KAH3869251.1"/>
    </source>
</evidence>
<gene>
    <name evidence="2" type="ORF">DPMN_032415</name>
</gene>
<comment type="caution">
    <text evidence="2">The sequence shown here is derived from an EMBL/GenBank/DDBJ whole genome shotgun (WGS) entry which is preliminary data.</text>
</comment>
<evidence type="ECO:0000313" key="3">
    <source>
        <dbReference type="Proteomes" id="UP000828390"/>
    </source>
</evidence>
<proteinExistence type="predicted"/>
<name>A0A9D4RHY1_DREPO</name>